<dbReference type="Proteomes" id="UP000325313">
    <property type="component" value="Unassembled WGS sequence"/>
</dbReference>
<dbReference type="EMBL" id="VDEP01000236">
    <property type="protein sequence ID" value="KAA1122426.1"/>
    <property type="molecule type" value="Genomic_DNA"/>
</dbReference>
<comment type="caution">
    <text evidence="1">The sequence shown here is derived from an EMBL/GenBank/DDBJ whole genome shotgun (WGS) entry which is preliminary data.</text>
</comment>
<evidence type="ECO:0000313" key="2">
    <source>
        <dbReference type="Proteomes" id="UP000325313"/>
    </source>
</evidence>
<reference evidence="1 2" key="1">
    <citation type="submission" date="2019-05" db="EMBL/GenBank/DDBJ databases">
        <title>Emergence of the Ug99 lineage of the wheat stem rust pathogen through somatic hybridization.</title>
        <authorList>
            <person name="Li F."/>
            <person name="Upadhyaya N.M."/>
            <person name="Sperschneider J."/>
            <person name="Matny O."/>
            <person name="Nguyen-Phuc H."/>
            <person name="Mago R."/>
            <person name="Raley C."/>
            <person name="Miller M.E."/>
            <person name="Silverstein K.A.T."/>
            <person name="Henningsen E."/>
            <person name="Hirsch C.D."/>
            <person name="Visser B."/>
            <person name="Pretorius Z.A."/>
            <person name="Steffenson B.J."/>
            <person name="Schwessinger B."/>
            <person name="Dodds P.N."/>
            <person name="Figueroa M."/>
        </authorList>
    </citation>
    <scope>NUCLEOTIDE SEQUENCE [LARGE SCALE GENOMIC DNA]</scope>
    <source>
        <strain evidence="1 2">Ug99</strain>
    </source>
</reference>
<proteinExistence type="predicted"/>
<organism evidence="1 2">
    <name type="scientific">Puccinia graminis f. sp. tritici</name>
    <dbReference type="NCBI Taxonomy" id="56615"/>
    <lineage>
        <taxon>Eukaryota</taxon>
        <taxon>Fungi</taxon>
        <taxon>Dikarya</taxon>
        <taxon>Basidiomycota</taxon>
        <taxon>Pucciniomycotina</taxon>
        <taxon>Pucciniomycetes</taxon>
        <taxon>Pucciniales</taxon>
        <taxon>Pucciniaceae</taxon>
        <taxon>Puccinia</taxon>
    </lineage>
</organism>
<sequence>MKPASTSRTLLKPLSLLKQIASSSLLSSSASNQADGGERYLEQFLQKLRVFCFGISAVMSIVFLKQLTHRPALLGSIAVPVKIRFSTSLKTFKERDGYSPLTTISAEDVPDLRGGRDVLGRIRIYFHVRYLSCCSGQEGRMLCNSGGGNRKKEEGAQETAHFASADLHKLRTRGA</sequence>
<protein>
    <submittedName>
        <fullName evidence="1">Uncharacterized protein</fullName>
    </submittedName>
</protein>
<dbReference type="AlphaFoldDB" id="A0A5B0R9L1"/>
<gene>
    <name evidence="1" type="ORF">PGTUg99_037560</name>
</gene>
<name>A0A5B0R9L1_PUCGR</name>
<evidence type="ECO:0000313" key="1">
    <source>
        <dbReference type="EMBL" id="KAA1122426.1"/>
    </source>
</evidence>
<accession>A0A5B0R9L1</accession>